<dbReference type="HOGENOM" id="CLU_1907061_0_0_1"/>
<name>B0DRR4_LACBS</name>
<dbReference type="RefSeq" id="XP_001886696.1">
    <property type="nucleotide sequence ID" value="XM_001886661.1"/>
</dbReference>
<evidence type="ECO:0000313" key="3">
    <source>
        <dbReference type="Proteomes" id="UP000001194"/>
    </source>
</evidence>
<feature type="compositionally biased region" description="Polar residues" evidence="1">
    <location>
        <begin position="118"/>
        <end position="127"/>
    </location>
</feature>
<accession>B0DRR4</accession>
<dbReference type="Proteomes" id="UP000001194">
    <property type="component" value="Unassembled WGS sequence"/>
</dbReference>
<evidence type="ECO:0000313" key="2">
    <source>
        <dbReference type="EMBL" id="EDR02652.1"/>
    </source>
</evidence>
<organism evidence="3">
    <name type="scientific">Laccaria bicolor (strain S238N-H82 / ATCC MYA-4686)</name>
    <name type="common">Bicoloured deceiver</name>
    <name type="synonym">Laccaria laccata var. bicolor</name>
    <dbReference type="NCBI Taxonomy" id="486041"/>
    <lineage>
        <taxon>Eukaryota</taxon>
        <taxon>Fungi</taxon>
        <taxon>Dikarya</taxon>
        <taxon>Basidiomycota</taxon>
        <taxon>Agaricomycotina</taxon>
        <taxon>Agaricomycetes</taxon>
        <taxon>Agaricomycetidae</taxon>
        <taxon>Agaricales</taxon>
        <taxon>Agaricineae</taxon>
        <taxon>Hydnangiaceae</taxon>
        <taxon>Laccaria</taxon>
    </lineage>
</organism>
<reference evidence="2 3" key="1">
    <citation type="journal article" date="2008" name="Nature">
        <title>The genome of Laccaria bicolor provides insights into mycorrhizal symbiosis.</title>
        <authorList>
            <person name="Martin F."/>
            <person name="Aerts A."/>
            <person name="Ahren D."/>
            <person name="Brun A."/>
            <person name="Danchin E.G.J."/>
            <person name="Duchaussoy F."/>
            <person name="Gibon J."/>
            <person name="Kohler A."/>
            <person name="Lindquist E."/>
            <person name="Pereda V."/>
            <person name="Salamov A."/>
            <person name="Shapiro H.J."/>
            <person name="Wuyts J."/>
            <person name="Blaudez D."/>
            <person name="Buee M."/>
            <person name="Brokstein P."/>
            <person name="Canbaeck B."/>
            <person name="Cohen D."/>
            <person name="Courty P.E."/>
            <person name="Coutinho P.M."/>
            <person name="Delaruelle C."/>
            <person name="Detter J.C."/>
            <person name="Deveau A."/>
            <person name="DiFazio S."/>
            <person name="Duplessis S."/>
            <person name="Fraissinet-Tachet L."/>
            <person name="Lucic E."/>
            <person name="Frey-Klett P."/>
            <person name="Fourrey C."/>
            <person name="Feussner I."/>
            <person name="Gay G."/>
            <person name="Grimwood J."/>
            <person name="Hoegger P.J."/>
            <person name="Jain P."/>
            <person name="Kilaru S."/>
            <person name="Labbe J."/>
            <person name="Lin Y.C."/>
            <person name="Legue V."/>
            <person name="Le Tacon F."/>
            <person name="Marmeisse R."/>
            <person name="Melayah D."/>
            <person name="Montanini B."/>
            <person name="Muratet M."/>
            <person name="Nehls U."/>
            <person name="Niculita-Hirzel H."/>
            <person name="Oudot-Le Secq M.P."/>
            <person name="Peter M."/>
            <person name="Quesneville H."/>
            <person name="Rajashekar B."/>
            <person name="Reich M."/>
            <person name="Rouhier N."/>
            <person name="Schmutz J."/>
            <person name="Yin T."/>
            <person name="Chalot M."/>
            <person name="Henrissat B."/>
            <person name="Kuees U."/>
            <person name="Lucas S."/>
            <person name="Van de Peer Y."/>
            <person name="Podila G.K."/>
            <person name="Polle A."/>
            <person name="Pukkila P.J."/>
            <person name="Richardson P.M."/>
            <person name="Rouze P."/>
            <person name="Sanders I.R."/>
            <person name="Stajich J.E."/>
            <person name="Tunlid A."/>
            <person name="Tuskan G."/>
            <person name="Grigoriev I.V."/>
        </authorList>
    </citation>
    <scope>NUCLEOTIDE SEQUENCE [LARGE SCALE GENOMIC DNA]</scope>
    <source>
        <strain evidence="3">S238N-H82 / ATCC MYA-4686</strain>
    </source>
</reference>
<dbReference type="GeneID" id="6082323"/>
<evidence type="ECO:0000256" key="1">
    <source>
        <dbReference type="SAM" id="MobiDB-lite"/>
    </source>
</evidence>
<dbReference type="KEGG" id="lbc:LACBIDRAFT_332148"/>
<dbReference type="EMBL" id="DS547129">
    <property type="protein sequence ID" value="EDR02652.1"/>
    <property type="molecule type" value="Genomic_DNA"/>
</dbReference>
<gene>
    <name evidence="2" type="ORF">LACBIDRAFT_332148</name>
</gene>
<sequence length="133" mass="15167">MGEGGRRLQTAARAYDNIGHIMEKMRWGGDFYGRKLVDTIMLEGEWWICLLSLKNQAAAGFMNRMVIASAFNAWNMFAVGLDSSPVRSGFLMPRGVNRNRNRSAFSPEVKRPDRTAKRPQTTLQNEPKNVKFR</sequence>
<protein>
    <submittedName>
        <fullName evidence="2">Predicted protein</fullName>
    </submittedName>
</protein>
<keyword evidence="3" id="KW-1185">Reference proteome</keyword>
<dbReference type="AlphaFoldDB" id="B0DRR4"/>
<proteinExistence type="predicted"/>
<feature type="region of interest" description="Disordered" evidence="1">
    <location>
        <begin position="92"/>
        <end position="133"/>
    </location>
</feature>
<dbReference type="InParanoid" id="B0DRR4"/>